<reference evidence="8 9" key="1">
    <citation type="submission" date="2018-01" db="EMBL/GenBank/DDBJ databases">
        <title>Genome Sequencing and Assembly of Anaerobacter polyendosporus strain CT4.</title>
        <authorList>
            <person name="Tachaapaikoon C."/>
            <person name="Sutheeworapong S."/>
            <person name="Jenjaroenpun P."/>
            <person name="Wongsurawat T."/>
            <person name="Nookeaw I."/>
            <person name="Cheawchanlertfa P."/>
            <person name="Kosugi A."/>
            <person name="Cheevadhanarak S."/>
            <person name="Ratanakhanokchai K."/>
        </authorList>
    </citation>
    <scope>NUCLEOTIDE SEQUENCE [LARGE SCALE GENOMIC DNA]</scope>
    <source>
        <strain evidence="8 9">CT4</strain>
    </source>
</reference>
<dbReference type="AlphaFoldDB" id="A0A410DQ82"/>
<dbReference type="InterPro" id="IPR006118">
    <property type="entry name" value="Recombinase_CS"/>
</dbReference>
<evidence type="ECO:0000256" key="1">
    <source>
        <dbReference type="ARBA" id="ARBA00009913"/>
    </source>
</evidence>
<dbReference type="PANTHER" id="PTHR30461:SF26">
    <property type="entry name" value="RESOLVASE HOMOLOG YNEB"/>
    <property type="match status" value="1"/>
</dbReference>
<dbReference type="EMBL" id="CP025746">
    <property type="protein sequence ID" value="QAA31180.1"/>
    <property type="molecule type" value="Genomic_DNA"/>
</dbReference>
<dbReference type="InterPro" id="IPR050639">
    <property type="entry name" value="SSR_resolvase"/>
</dbReference>
<dbReference type="InterPro" id="IPR006119">
    <property type="entry name" value="Resolv_N"/>
</dbReference>
<keyword evidence="4" id="KW-0233">DNA recombination</keyword>
<dbReference type="SUPFAM" id="SSF53041">
    <property type="entry name" value="Resolvase-like"/>
    <property type="match status" value="1"/>
</dbReference>
<feature type="domain" description="Resolvase/invertase-type recombinase catalytic" evidence="7">
    <location>
        <begin position="53"/>
        <end position="198"/>
    </location>
</feature>
<comment type="similarity">
    <text evidence="1">Belongs to the site-specific recombinase resolvase family.</text>
</comment>
<dbReference type="PANTHER" id="PTHR30461">
    <property type="entry name" value="DNA-INVERTASE FROM LAMBDOID PROPHAGE"/>
    <property type="match status" value="1"/>
</dbReference>
<dbReference type="Pfam" id="PF00239">
    <property type="entry name" value="Resolvase"/>
    <property type="match status" value="1"/>
</dbReference>
<keyword evidence="3" id="KW-0238">DNA-binding</keyword>
<dbReference type="Proteomes" id="UP000286268">
    <property type="component" value="Chromosome"/>
</dbReference>
<evidence type="ECO:0000256" key="4">
    <source>
        <dbReference type="ARBA" id="ARBA00023172"/>
    </source>
</evidence>
<proteinExistence type="inferred from homology"/>
<keyword evidence="9" id="KW-1185">Reference proteome</keyword>
<evidence type="ECO:0000256" key="2">
    <source>
        <dbReference type="ARBA" id="ARBA00022908"/>
    </source>
</evidence>
<organism evidence="8 9">
    <name type="scientific">Clostridium manihotivorum</name>
    <dbReference type="NCBI Taxonomy" id="2320868"/>
    <lineage>
        <taxon>Bacteria</taxon>
        <taxon>Bacillati</taxon>
        <taxon>Bacillota</taxon>
        <taxon>Clostridia</taxon>
        <taxon>Eubacteriales</taxon>
        <taxon>Clostridiaceae</taxon>
        <taxon>Clostridium</taxon>
    </lineage>
</organism>
<dbReference type="PROSITE" id="PS51736">
    <property type="entry name" value="RECOMBINASES_3"/>
    <property type="match status" value="1"/>
</dbReference>
<evidence type="ECO:0000259" key="7">
    <source>
        <dbReference type="PROSITE" id="PS51736"/>
    </source>
</evidence>
<dbReference type="GO" id="GO:0015074">
    <property type="term" value="P:DNA integration"/>
    <property type="evidence" value="ECO:0007669"/>
    <property type="project" value="UniProtKB-KW"/>
</dbReference>
<accession>A0A410DQ82</accession>
<dbReference type="Gene3D" id="3.40.50.1390">
    <property type="entry name" value="Resolvase, N-terminal catalytic domain"/>
    <property type="match status" value="1"/>
</dbReference>
<dbReference type="InterPro" id="IPR036162">
    <property type="entry name" value="Resolvase-like_N_sf"/>
</dbReference>
<dbReference type="KEGG" id="cmah:C1I91_05595"/>
<sequence length="264" mass="29856">MMFRNKGGIIMYGNIYHPIQGAQGIVANNTSCFRIDIIKINLVAIYGGNQVGKKFGYARVSTAEQNEARQIKEFKKQGVNEALIFTDKASGKDFNRPEYTRLKAILSAGDELYIHSIDRLGRNKQQTKAEFEELKNIGVIIRVLNLPTTLIEVPAGSEAMFDMINNLMLEVLTTMAEQERKNIRSMQRQGIDAMVVDSETGKKVSQKTGNATGRPARKFPIGWEDAYKSWKEEKLTATATMEVLGLKRNTFYRLVKDYEMVQSK</sequence>
<gene>
    <name evidence="8" type="ORF">C1I91_05595</name>
</gene>
<protein>
    <recommendedName>
        <fullName evidence="7">Resolvase/invertase-type recombinase catalytic domain-containing protein</fullName>
    </recommendedName>
</protein>
<evidence type="ECO:0000256" key="6">
    <source>
        <dbReference type="PROSITE-ProRule" id="PRU10137"/>
    </source>
</evidence>
<dbReference type="GO" id="GO:0000150">
    <property type="term" value="F:DNA strand exchange activity"/>
    <property type="evidence" value="ECO:0007669"/>
    <property type="project" value="InterPro"/>
</dbReference>
<name>A0A410DQ82_9CLOT</name>
<dbReference type="GO" id="GO:0003677">
    <property type="term" value="F:DNA binding"/>
    <property type="evidence" value="ECO:0007669"/>
    <property type="project" value="UniProtKB-KW"/>
</dbReference>
<dbReference type="CDD" id="cd03768">
    <property type="entry name" value="SR_ResInv"/>
    <property type="match status" value="1"/>
</dbReference>
<evidence type="ECO:0000256" key="5">
    <source>
        <dbReference type="PIRSR" id="PIRSR606118-50"/>
    </source>
</evidence>
<evidence type="ECO:0000256" key="3">
    <source>
        <dbReference type="ARBA" id="ARBA00023125"/>
    </source>
</evidence>
<evidence type="ECO:0000313" key="9">
    <source>
        <dbReference type="Proteomes" id="UP000286268"/>
    </source>
</evidence>
<evidence type="ECO:0000313" key="8">
    <source>
        <dbReference type="EMBL" id="QAA31180.1"/>
    </source>
</evidence>
<keyword evidence="2" id="KW-0229">DNA integration</keyword>
<dbReference type="PROSITE" id="PS00397">
    <property type="entry name" value="RECOMBINASES_1"/>
    <property type="match status" value="1"/>
</dbReference>
<feature type="active site" description="O-(5'-phospho-DNA)-serine intermediate" evidence="5 6">
    <location>
        <position position="61"/>
    </location>
</feature>
<dbReference type="SMART" id="SM00857">
    <property type="entry name" value="Resolvase"/>
    <property type="match status" value="1"/>
</dbReference>